<dbReference type="GO" id="GO:0030288">
    <property type="term" value="C:outer membrane-bounded periplasmic space"/>
    <property type="evidence" value="ECO:0007669"/>
    <property type="project" value="TreeGrafter"/>
</dbReference>
<name>A0A7Y0PPG5_9BACI</name>
<dbReference type="SUPFAM" id="SSF53850">
    <property type="entry name" value="Periplasmic binding protein-like II"/>
    <property type="match status" value="1"/>
</dbReference>
<dbReference type="RefSeq" id="WP_040342890.1">
    <property type="nucleotide sequence ID" value="NZ_JARMTI010000034.1"/>
</dbReference>
<accession>A0A7Y0PPG5</accession>
<evidence type="ECO:0000256" key="2">
    <source>
        <dbReference type="SAM" id="SignalP"/>
    </source>
</evidence>
<dbReference type="Gene3D" id="3.40.190.10">
    <property type="entry name" value="Periplasmic binding protein-like II"/>
    <property type="match status" value="2"/>
</dbReference>
<dbReference type="GO" id="GO:0019808">
    <property type="term" value="F:polyamine binding"/>
    <property type="evidence" value="ECO:0007669"/>
    <property type="project" value="InterPro"/>
</dbReference>
<evidence type="ECO:0000313" key="4">
    <source>
        <dbReference type="Proteomes" id="UP000588491"/>
    </source>
</evidence>
<feature type="signal peptide" evidence="2">
    <location>
        <begin position="1"/>
        <end position="17"/>
    </location>
</feature>
<feature type="chain" id="PRO_5039292097" evidence="2">
    <location>
        <begin position="18"/>
        <end position="349"/>
    </location>
</feature>
<dbReference type="Pfam" id="PF13416">
    <property type="entry name" value="SBP_bac_8"/>
    <property type="match status" value="1"/>
</dbReference>
<dbReference type="PROSITE" id="PS51257">
    <property type="entry name" value="PROKAR_LIPOPROTEIN"/>
    <property type="match status" value="1"/>
</dbReference>
<dbReference type="PANTHER" id="PTHR30006">
    <property type="entry name" value="THIAMINE-BINDING PERIPLASMIC PROTEIN-RELATED"/>
    <property type="match status" value="1"/>
</dbReference>
<dbReference type="InterPro" id="IPR001188">
    <property type="entry name" value="Sperm_putr-bd"/>
</dbReference>
<protein>
    <submittedName>
        <fullName evidence="3">ABC transporter substrate-binding protein</fullName>
    </submittedName>
</protein>
<dbReference type="GO" id="GO:0030975">
    <property type="term" value="F:thiamine binding"/>
    <property type="evidence" value="ECO:0007669"/>
    <property type="project" value="TreeGrafter"/>
</dbReference>
<gene>
    <name evidence="3" type="ORF">HHU08_21035</name>
</gene>
<sequence length="349" mass="38784">MKKLVSAVAASSFLLLAACSSDDASNGSKEKKEKLVVSTWGFNEDFFRSEIYAPFEKENNVEIVLDTGNNADRLNKVRQGNSDVDVIFLSDYYAQQGIEDNLFETIDRSKLSNLDNIYEVAKAPLGEEYGPAYTIAQFGIAYNPDEVTNPITSWKDLWSDDLKGKITIPSITSTTGPMIVDTASLVSGEPTFNEDKAFEQLKSLMPSVVKEYGQTSEYVNMFAQGEIAAGPIMEMYFADLQEAVPNAEFVTPAEGGYAVMNTINVVKDTDQKELSEKFINYILGKDAQEKSAKNKVDSPVNTEVVLTEEEAKGLTYGEDVIASLHTLDMKFINDNLKGWIDRWNRELVQ</sequence>
<dbReference type="InterPro" id="IPR006059">
    <property type="entry name" value="SBP"/>
</dbReference>
<evidence type="ECO:0000256" key="1">
    <source>
        <dbReference type="ARBA" id="ARBA00022729"/>
    </source>
</evidence>
<dbReference type="GO" id="GO:0015888">
    <property type="term" value="P:thiamine transport"/>
    <property type="evidence" value="ECO:0007669"/>
    <property type="project" value="TreeGrafter"/>
</dbReference>
<dbReference type="AlphaFoldDB" id="A0A7Y0PPG5"/>
<organism evidence="3 4">
    <name type="scientific">Niallia alba</name>
    <dbReference type="NCBI Taxonomy" id="2729105"/>
    <lineage>
        <taxon>Bacteria</taxon>
        <taxon>Bacillati</taxon>
        <taxon>Bacillota</taxon>
        <taxon>Bacilli</taxon>
        <taxon>Bacillales</taxon>
        <taxon>Bacillaceae</taxon>
        <taxon>Niallia</taxon>
    </lineage>
</organism>
<dbReference type="GO" id="GO:0030976">
    <property type="term" value="F:thiamine pyrophosphate binding"/>
    <property type="evidence" value="ECO:0007669"/>
    <property type="project" value="TreeGrafter"/>
</dbReference>
<dbReference type="GO" id="GO:0015846">
    <property type="term" value="P:polyamine transport"/>
    <property type="evidence" value="ECO:0007669"/>
    <property type="project" value="InterPro"/>
</dbReference>
<dbReference type="EMBL" id="JABBPK010000001">
    <property type="protein sequence ID" value="NMO79426.1"/>
    <property type="molecule type" value="Genomic_DNA"/>
</dbReference>
<keyword evidence="4" id="KW-1185">Reference proteome</keyword>
<dbReference type="PANTHER" id="PTHR30006:SF2">
    <property type="entry name" value="ABC TRANSPORTER SUBSTRATE-BINDING PROTEIN"/>
    <property type="match status" value="1"/>
</dbReference>
<reference evidence="3 4" key="1">
    <citation type="submission" date="2020-04" db="EMBL/GenBank/DDBJ databases">
        <title>Bacillus sp. UniB3 isolated from commercial digestive syrup.</title>
        <authorList>
            <person name="Thorat V."/>
            <person name="Kirdat K."/>
            <person name="Tiwarekar B."/>
            <person name="Yadav A."/>
        </authorList>
    </citation>
    <scope>NUCLEOTIDE SEQUENCE [LARGE SCALE GENOMIC DNA]</scope>
    <source>
        <strain evidence="3 4">UniB3</strain>
    </source>
</reference>
<comment type="caution">
    <text evidence="3">The sequence shown here is derived from an EMBL/GenBank/DDBJ whole genome shotgun (WGS) entry which is preliminary data.</text>
</comment>
<keyword evidence="1 2" id="KW-0732">Signal</keyword>
<dbReference type="PRINTS" id="PR00909">
    <property type="entry name" value="SPERMDNBNDNG"/>
</dbReference>
<evidence type="ECO:0000313" key="3">
    <source>
        <dbReference type="EMBL" id="NMO79426.1"/>
    </source>
</evidence>
<dbReference type="CDD" id="cd13589">
    <property type="entry name" value="PBP2_polyamine_RpCGA009"/>
    <property type="match status" value="1"/>
</dbReference>
<proteinExistence type="predicted"/>
<dbReference type="Proteomes" id="UP000588491">
    <property type="component" value="Unassembled WGS sequence"/>
</dbReference>